<dbReference type="Proteomes" id="UP000013827">
    <property type="component" value="Unassembled WGS sequence"/>
</dbReference>
<dbReference type="EnsemblProtists" id="EOD41170">
    <property type="protein sequence ID" value="EOD41170"/>
    <property type="gene ID" value="EMIHUDRAFT_97424"/>
</dbReference>
<dbReference type="SUPFAM" id="SSF81383">
    <property type="entry name" value="F-box domain"/>
    <property type="match status" value="1"/>
</dbReference>
<feature type="region of interest" description="Disordered" evidence="3">
    <location>
        <begin position="476"/>
        <end position="526"/>
    </location>
</feature>
<name>A0A0D3KZI5_EMIH1</name>
<reference evidence="4" key="2">
    <citation type="submission" date="2024-10" db="UniProtKB">
        <authorList>
            <consortium name="EnsemblProtists"/>
        </authorList>
    </citation>
    <scope>IDENTIFICATION</scope>
</reference>
<dbReference type="Gene3D" id="2.120.10.80">
    <property type="entry name" value="Kelch-type beta propeller"/>
    <property type="match status" value="1"/>
</dbReference>
<organism evidence="4 5">
    <name type="scientific">Emiliania huxleyi (strain CCMP1516)</name>
    <dbReference type="NCBI Taxonomy" id="280463"/>
    <lineage>
        <taxon>Eukaryota</taxon>
        <taxon>Haptista</taxon>
        <taxon>Haptophyta</taxon>
        <taxon>Prymnesiophyceae</taxon>
        <taxon>Isochrysidales</taxon>
        <taxon>Noelaerhabdaceae</taxon>
        <taxon>Emiliania</taxon>
    </lineage>
</organism>
<dbReference type="InterPro" id="IPR015915">
    <property type="entry name" value="Kelch-typ_b-propeller"/>
</dbReference>
<evidence type="ECO:0008006" key="6">
    <source>
        <dbReference type="Google" id="ProtNLM"/>
    </source>
</evidence>
<reference evidence="5" key="1">
    <citation type="journal article" date="2013" name="Nature">
        <title>Pan genome of the phytoplankton Emiliania underpins its global distribution.</title>
        <authorList>
            <person name="Read B.A."/>
            <person name="Kegel J."/>
            <person name="Klute M.J."/>
            <person name="Kuo A."/>
            <person name="Lefebvre S.C."/>
            <person name="Maumus F."/>
            <person name="Mayer C."/>
            <person name="Miller J."/>
            <person name="Monier A."/>
            <person name="Salamov A."/>
            <person name="Young J."/>
            <person name="Aguilar M."/>
            <person name="Claverie J.M."/>
            <person name="Frickenhaus S."/>
            <person name="Gonzalez K."/>
            <person name="Herman E.K."/>
            <person name="Lin Y.C."/>
            <person name="Napier J."/>
            <person name="Ogata H."/>
            <person name="Sarno A.F."/>
            <person name="Shmutz J."/>
            <person name="Schroeder D."/>
            <person name="de Vargas C."/>
            <person name="Verret F."/>
            <person name="von Dassow P."/>
            <person name="Valentin K."/>
            <person name="Van de Peer Y."/>
            <person name="Wheeler G."/>
            <person name="Dacks J.B."/>
            <person name="Delwiche C.F."/>
            <person name="Dyhrman S.T."/>
            <person name="Glockner G."/>
            <person name="John U."/>
            <person name="Richards T."/>
            <person name="Worden A.Z."/>
            <person name="Zhang X."/>
            <person name="Grigoriev I.V."/>
            <person name="Allen A.E."/>
            <person name="Bidle K."/>
            <person name="Borodovsky M."/>
            <person name="Bowler C."/>
            <person name="Brownlee C."/>
            <person name="Cock J.M."/>
            <person name="Elias M."/>
            <person name="Gladyshev V.N."/>
            <person name="Groth M."/>
            <person name="Guda C."/>
            <person name="Hadaegh A."/>
            <person name="Iglesias-Rodriguez M.D."/>
            <person name="Jenkins J."/>
            <person name="Jones B.M."/>
            <person name="Lawson T."/>
            <person name="Leese F."/>
            <person name="Lindquist E."/>
            <person name="Lobanov A."/>
            <person name="Lomsadze A."/>
            <person name="Malik S.B."/>
            <person name="Marsh M.E."/>
            <person name="Mackinder L."/>
            <person name="Mock T."/>
            <person name="Mueller-Roeber B."/>
            <person name="Pagarete A."/>
            <person name="Parker M."/>
            <person name="Probert I."/>
            <person name="Quesneville H."/>
            <person name="Raines C."/>
            <person name="Rensing S.A."/>
            <person name="Riano-Pachon D.M."/>
            <person name="Richier S."/>
            <person name="Rokitta S."/>
            <person name="Shiraiwa Y."/>
            <person name="Soanes D.M."/>
            <person name="van der Giezen M."/>
            <person name="Wahlund T.M."/>
            <person name="Williams B."/>
            <person name="Wilson W."/>
            <person name="Wolfe G."/>
            <person name="Wurch L.L."/>
        </authorList>
    </citation>
    <scope>NUCLEOTIDE SEQUENCE</scope>
</reference>
<dbReference type="InterPro" id="IPR036047">
    <property type="entry name" value="F-box-like_dom_sf"/>
</dbReference>
<accession>A0A0D3KZI5</accession>
<evidence type="ECO:0000313" key="4">
    <source>
        <dbReference type="EnsemblProtists" id="EOD41170"/>
    </source>
</evidence>
<dbReference type="PANTHER" id="PTHR46093">
    <property type="entry name" value="ACYL-COA-BINDING DOMAIN-CONTAINING PROTEIN 5"/>
    <property type="match status" value="1"/>
</dbReference>
<feature type="compositionally biased region" description="Acidic residues" evidence="3">
    <location>
        <begin position="510"/>
        <end position="525"/>
    </location>
</feature>
<feature type="compositionally biased region" description="Low complexity" evidence="3">
    <location>
        <begin position="476"/>
        <end position="509"/>
    </location>
</feature>
<protein>
    <recommendedName>
        <fullName evidence="6">F-box domain-containing protein</fullName>
    </recommendedName>
</protein>
<evidence type="ECO:0000256" key="3">
    <source>
        <dbReference type="SAM" id="MobiDB-lite"/>
    </source>
</evidence>
<dbReference type="AlphaFoldDB" id="A0A0D3KZI5"/>
<keyword evidence="5" id="KW-1185">Reference proteome</keyword>
<dbReference type="KEGG" id="ehx:EMIHUDRAFT_97424"/>
<keyword evidence="1" id="KW-0880">Kelch repeat</keyword>
<proteinExistence type="predicted"/>
<dbReference type="SUPFAM" id="SSF117281">
    <property type="entry name" value="Kelch motif"/>
    <property type="match status" value="1"/>
</dbReference>
<feature type="region of interest" description="Disordered" evidence="3">
    <location>
        <begin position="555"/>
        <end position="593"/>
    </location>
</feature>
<evidence type="ECO:0000313" key="5">
    <source>
        <dbReference type="Proteomes" id="UP000013827"/>
    </source>
</evidence>
<evidence type="ECO:0000256" key="2">
    <source>
        <dbReference type="ARBA" id="ARBA00022737"/>
    </source>
</evidence>
<keyword evidence="2" id="KW-0677">Repeat</keyword>
<sequence length="608" mass="63977">MSLDALPPECSECVALTLREPRSILSLTASCRTLYDALRSSRLLWRTLCLELLGAPLVDLHLTAWGCSGADPRFFRRLYRAASRGDEFVYANKLRSEMIGDSEQLEAALAATGHTSTGAGGFVALVGGWRPDCSEPVLQTALVDLSRRRLRHPSLAAGSATPARRMRHAACSVARPAWLPLPAGQRPAPLVLVLGGAADGGPPPEGMPDLPRGAPIPGGIRRLLLLEVAAPDGSLVKWHETEAAGQAPGGGMWHHQAGSFAGGTRAVVFGGDVPPDDPEHVYVLDLPTRSWARVGTSGSAPSWRSLHSAAVFRADAATRRDALVVLGGSDEHVQPFSSGPCDDFEPRVLCLTTFEWHGPADLDEQGAGGSSGSEPPVRWTPVPRMRFAVGVYGQRLVVYSGHGGVPLPTRELHLLLDLRSLRWSRLTPRNRPSSLANTPAAAMSCGVIAGGVQMGYFGIRPCPKLDVLLLAEPPADGDPAADPGAAWEGAPRAAPAGASGARHAEAASGGDDDEEEDEDDDDDDDRVVRVNVQSSDGTQRELLLPLSFVVAFMRQQESQQGEGEAGGEGTSEEEAGGEAAASEEEVATASSVGDAAADAFAGLMRDLD</sequence>
<dbReference type="PANTHER" id="PTHR46093:SF3">
    <property type="entry name" value="ACYL-COA-BINDING DOMAIN-CONTAINING PROTEIN 4"/>
    <property type="match status" value="1"/>
</dbReference>
<dbReference type="HOGENOM" id="CLU_449348_0_0_1"/>
<dbReference type="RefSeq" id="XP_005793599.1">
    <property type="nucleotide sequence ID" value="XM_005793542.1"/>
</dbReference>
<dbReference type="GeneID" id="17286440"/>
<evidence type="ECO:0000256" key="1">
    <source>
        <dbReference type="ARBA" id="ARBA00022441"/>
    </source>
</evidence>
<feature type="compositionally biased region" description="Acidic residues" evidence="3">
    <location>
        <begin position="570"/>
        <end position="586"/>
    </location>
</feature>
<dbReference type="PaxDb" id="2903-EOD41170"/>